<evidence type="ECO:0000256" key="1">
    <source>
        <dbReference type="PROSITE-ProRule" id="PRU00023"/>
    </source>
</evidence>
<dbReference type="Proteomes" id="UP001281410">
    <property type="component" value="Unassembled WGS sequence"/>
</dbReference>
<protein>
    <recommendedName>
        <fullName evidence="4">Ankyrin repeat protein</fullName>
    </recommendedName>
</protein>
<name>A0AAE0AME6_9ROSI</name>
<proteinExistence type="predicted"/>
<evidence type="ECO:0008006" key="4">
    <source>
        <dbReference type="Google" id="ProtNLM"/>
    </source>
</evidence>
<dbReference type="PROSITE" id="PS50297">
    <property type="entry name" value="ANK_REP_REGION"/>
    <property type="match status" value="1"/>
</dbReference>
<dbReference type="SUPFAM" id="SSF48403">
    <property type="entry name" value="Ankyrin repeat"/>
    <property type="match status" value="1"/>
</dbReference>
<dbReference type="EMBL" id="JANJYJ010000004">
    <property type="protein sequence ID" value="KAK3220230.1"/>
    <property type="molecule type" value="Genomic_DNA"/>
</dbReference>
<dbReference type="InterPro" id="IPR002110">
    <property type="entry name" value="Ankyrin_rpt"/>
</dbReference>
<evidence type="ECO:0000313" key="2">
    <source>
        <dbReference type="EMBL" id="KAK3220230.1"/>
    </source>
</evidence>
<dbReference type="PROSITE" id="PS50088">
    <property type="entry name" value="ANK_REPEAT"/>
    <property type="match status" value="1"/>
</dbReference>
<evidence type="ECO:0000313" key="3">
    <source>
        <dbReference type="Proteomes" id="UP001281410"/>
    </source>
</evidence>
<feature type="repeat" description="ANK" evidence="1">
    <location>
        <begin position="22"/>
        <end position="54"/>
    </location>
</feature>
<comment type="caution">
    <text evidence="2">The sequence shown here is derived from an EMBL/GenBank/DDBJ whole genome shotgun (WGS) entry which is preliminary data.</text>
</comment>
<gene>
    <name evidence="2" type="ORF">Dsin_014200</name>
</gene>
<accession>A0AAE0AME6</accession>
<keyword evidence="3" id="KW-1185">Reference proteome</keyword>
<organism evidence="2 3">
    <name type="scientific">Dipteronia sinensis</name>
    <dbReference type="NCBI Taxonomy" id="43782"/>
    <lineage>
        <taxon>Eukaryota</taxon>
        <taxon>Viridiplantae</taxon>
        <taxon>Streptophyta</taxon>
        <taxon>Embryophyta</taxon>
        <taxon>Tracheophyta</taxon>
        <taxon>Spermatophyta</taxon>
        <taxon>Magnoliopsida</taxon>
        <taxon>eudicotyledons</taxon>
        <taxon>Gunneridae</taxon>
        <taxon>Pentapetalae</taxon>
        <taxon>rosids</taxon>
        <taxon>malvids</taxon>
        <taxon>Sapindales</taxon>
        <taxon>Sapindaceae</taxon>
        <taxon>Hippocastanoideae</taxon>
        <taxon>Acereae</taxon>
        <taxon>Dipteronia</taxon>
    </lineage>
</organism>
<dbReference type="Pfam" id="PF00023">
    <property type="entry name" value="Ank"/>
    <property type="match status" value="1"/>
</dbReference>
<reference evidence="2" key="1">
    <citation type="journal article" date="2023" name="Plant J.">
        <title>Genome sequences and population genomics provide insights into the demographic history, inbreeding, and mutation load of two 'living fossil' tree species of Dipteronia.</title>
        <authorList>
            <person name="Feng Y."/>
            <person name="Comes H.P."/>
            <person name="Chen J."/>
            <person name="Zhu S."/>
            <person name="Lu R."/>
            <person name="Zhang X."/>
            <person name="Li P."/>
            <person name="Qiu J."/>
            <person name="Olsen K.M."/>
            <person name="Qiu Y."/>
        </authorList>
    </citation>
    <scope>NUCLEOTIDE SEQUENCE</scope>
    <source>
        <strain evidence="2">NBL</strain>
    </source>
</reference>
<dbReference type="InterPro" id="IPR036770">
    <property type="entry name" value="Ankyrin_rpt-contain_sf"/>
</dbReference>
<keyword evidence="1" id="KW-0040">ANK repeat</keyword>
<sequence>MGIRSKAFGAFSRESIAMQDAVGNTVLHYVAKGGSIKTAKALLQKKADLPQMENKKEICHFMILS</sequence>
<dbReference type="AlphaFoldDB" id="A0AAE0AME6"/>
<dbReference type="Gene3D" id="1.25.40.20">
    <property type="entry name" value="Ankyrin repeat-containing domain"/>
    <property type="match status" value="1"/>
</dbReference>